<evidence type="ECO:0000313" key="2">
    <source>
        <dbReference type="WBParaSite" id="SPAL_0000767000.1"/>
    </source>
</evidence>
<reference evidence="2" key="1">
    <citation type="submission" date="2017-02" db="UniProtKB">
        <authorList>
            <consortium name="WormBaseParasite"/>
        </authorList>
    </citation>
    <scope>IDENTIFICATION</scope>
</reference>
<accession>A0A0N5BP44</accession>
<name>A0A0N5BP44_STREA</name>
<dbReference type="AlphaFoldDB" id="A0A0N5BP44"/>
<dbReference type="STRING" id="174720.A0A0N5BP44"/>
<dbReference type="Proteomes" id="UP000046392">
    <property type="component" value="Unplaced"/>
</dbReference>
<evidence type="ECO:0000313" key="1">
    <source>
        <dbReference type="Proteomes" id="UP000046392"/>
    </source>
</evidence>
<sequence length="813" mass="95147">MVKKFIPISLNKDEIGYLITSTNPKLINFKSLWRTVKEREPLTPTYITFLRACYDIIRTNVNSISGSLPSQPSTPPIACLPEASFNHIERNNTKQYSSENEEPISFGLVEEPIFSELIEPIFPGLIEEPVFPELIEEPAFPELMEEPISSELVNTKEDNDCMDTMPILEPIFFENNNNENINEHLSEYDNKPFLLNFLSIFGLIDKDDYIFGGLNTKLRRNIIFMKANKTNDILDLRGYTFTLTKVANEKLLPQCFDDTTTGYFRCSNCSKIKVSETIKCATCKIKSGTIVLENKNHRPGCNEINFTDFFGFHLENLITQRCGGTILSPAAKYQEFREDIIKFSNSIGYPPSLILSFMKRYYHLRRRLFNRLNDKSEKEQFNIQLKTGFFPSLDSEEENFLGLYDESDIIIFSTDENLRILSKCKYITSDGTFYYTPKNFVQLYTIVGTFTSNDEEISIPLVYTLMKSKKESSYNKMLNWIFRKVEFLNCQMNVTHWYVDREQAVINSLKKFFDNPEIVSLCVFHYQRNIFNKLKDVGLFSVYIIEKKRMSLYFQKIQSLVQIYILPADRIIGKWQNIFLEIKQLAKDDELKSWTLVEEYFQKYWAVEEYAKMLSKYSEEILTTNLIESWHSSLSNYIYLGHNQVLSKFVKALQNLQLDTSTILRQTGKKKFEINTRKNIIYPGRKAASKYLPQRVQRMKEHERHLARIEYDKNRCSDAYPNKISSINQIKKYIIENEESSQNISKKIIDISTLEYRKQWINDVQIENYIMTSLVRRFPNTEMNSYILNTHISSAICFDPLTKNTLSLCEPGF</sequence>
<organism evidence="1 2">
    <name type="scientific">Strongyloides papillosus</name>
    <name type="common">Intestinal threadworm</name>
    <dbReference type="NCBI Taxonomy" id="174720"/>
    <lineage>
        <taxon>Eukaryota</taxon>
        <taxon>Metazoa</taxon>
        <taxon>Ecdysozoa</taxon>
        <taxon>Nematoda</taxon>
        <taxon>Chromadorea</taxon>
        <taxon>Rhabditida</taxon>
        <taxon>Tylenchina</taxon>
        <taxon>Panagrolaimomorpha</taxon>
        <taxon>Strongyloidoidea</taxon>
        <taxon>Strongyloididae</taxon>
        <taxon>Strongyloides</taxon>
    </lineage>
</organism>
<protein>
    <submittedName>
        <fullName evidence="2">MULE domain-containing protein</fullName>
    </submittedName>
</protein>
<dbReference type="WBParaSite" id="SPAL_0000767000.1">
    <property type="protein sequence ID" value="SPAL_0000767000.1"/>
    <property type="gene ID" value="SPAL_0000767000"/>
</dbReference>
<keyword evidence="1" id="KW-1185">Reference proteome</keyword>
<proteinExistence type="predicted"/>